<accession>A0A1K1LF14</accession>
<sequence length="126" mass="12768">MLSCSGGMGCGPPGVPVMQVQGAGARRGGRQTACFSGYPLSVFSSVICIFSFLSIGCLATPRLSMQVRDRRSLRRSRSGRGGVVCPAAGPGGRNGRLPGFCRHAGPGSGGTGRHGGKTGCYTGGMM</sequence>
<evidence type="ECO:0000256" key="1">
    <source>
        <dbReference type="SAM" id="Phobius"/>
    </source>
</evidence>
<reference evidence="3" key="1">
    <citation type="submission" date="2016-10" db="EMBL/GenBank/DDBJ databases">
        <authorList>
            <person name="Wegmann U."/>
        </authorList>
    </citation>
    <scope>NUCLEOTIDE SEQUENCE [LARGE SCALE GENOMIC DNA]</scope>
</reference>
<dbReference type="EMBL" id="LT630450">
    <property type="protein sequence ID" value="SFV73305.1"/>
    <property type="molecule type" value="Genomic_DNA"/>
</dbReference>
<keyword evidence="1" id="KW-1133">Transmembrane helix</keyword>
<dbReference type="KEGG" id="dpg:DESPIGER_1460"/>
<dbReference type="Proteomes" id="UP000186323">
    <property type="component" value="Chromosome I"/>
</dbReference>
<evidence type="ECO:0000313" key="2">
    <source>
        <dbReference type="EMBL" id="SFV73305.1"/>
    </source>
</evidence>
<proteinExistence type="predicted"/>
<keyword evidence="1" id="KW-0472">Membrane</keyword>
<keyword evidence="1" id="KW-0812">Transmembrane</keyword>
<organism evidence="2 3">
    <name type="scientific">Desulfovibrio piger</name>
    <dbReference type="NCBI Taxonomy" id="901"/>
    <lineage>
        <taxon>Bacteria</taxon>
        <taxon>Pseudomonadati</taxon>
        <taxon>Thermodesulfobacteriota</taxon>
        <taxon>Desulfovibrionia</taxon>
        <taxon>Desulfovibrionales</taxon>
        <taxon>Desulfovibrionaceae</taxon>
        <taxon>Desulfovibrio</taxon>
    </lineage>
</organism>
<name>A0A1K1LF14_9BACT</name>
<dbReference type="AlphaFoldDB" id="A0A1K1LF14"/>
<feature type="transmembrane region" description="Helical" evidence="1">
    <location>
        <begin position="42"/>
        <end position="65"/>
    </location>
</feature>
<keyword evidence="3" id="KW-1185">Reference proteome</keyword>
<evidence type="ECO:0000313" key="3">
    <source>
        <dbReference type="Proteomes" id="UP000186323"/>
    </source>
</evidence>
<gene>
    <name evidence="2" type="ORF">DESPIGER_1460</name>
</gene>
<protein>
    <submittedName>
        <fullName evidence="2">Uncharacterized protein</fullName>
    </submittedName>
</protein>